<comment type="caution">
    <text evidence="5">The sequence shown here is derived from an EMBL/GenBank/DDBJ whole genome shotgun (WGS) entry which is preliminary data.</text>
</comment>
<dbReference type="AlphaFoldDB" id="A0A8H7RU21"/>
<dbReference type="GO" id="GO:0005634">
    <property type="term" value="C:nucleus"/>
    <property type="evidence" value="ECO:0007669"/>
    <property type="project" value="TreeGrafter"/>
</dbReference>
<sequence length="359" mass="41146">MSNQVQQLAALRDQLKNEMGAASPNLNKLSELLAKSKIAFIQLGVFTPDLKNVNVELMVAARDILEVGAYYSVRAKDIESFERYIAQLNTYYHDLASQLPPSQQMYPLIALNLLRLLSQNRLSDFHTALEAVDPDQLQTNSFIKQAVDLEQFLMEGSYNKVWSTRSSVQGEEFLFFYDILIDTIRNEIASCSEKAYDSLPLQDAGTLLFLKNTKELLNFAQERGWKVHPGEQVIYFGSDDNDAVEIPQEQIITQTLSYARELERIVIMFSDLECDYINPIDLCNKLNQFVLPEMASHAFLFFMFLVNGSWLAVLFNLPLVAYNVRKVLNGQHMYDATEIFRTLSVHKKECFIKVAFYLL</sequence>
<keyword evidence="2" id="KW-0647">Proteasome</keyword>
<evidence type="ECO:0000256" key="2">
    <source>
        <dbReference type="ARBA" id="ARBA00022942"/>
    </source>
</evidence>
<keyword evidence="3" id="KW-1133">Transmembrane helix</keyword>
<dbReference type="GO" id="GO:0043161">
    <property type="term" value="P:proteasome-mediated ubiquitin-dependent protein catabolic process"/>
    <property type="evidence" value="ECO:0007669"/>
    <property type="project" value="TreeGrafter"/>
</dbReference>
<organism evidence="5 6">
    <name type="scientific">Circinella minor</name>
    <dbReference type="NCBI Taxonomy" id="1195481"/>
    <lineage>
        <taxon>Eukaryota</taxon>
        <taxon>Fungi</taxon>
        <taxon>Fungi incertae sedis</taxon>
        <taxon>Mucoromycota</taxon>
        <taxon>Mucoromycotina</taxon>
        <taxon>Mucoromycetes</taxon>
        <taxon>Mucorales</taxon>
        <taxon>Lichtheimiaceae</taxon>
        <taxon>Circinella</taxon>
    </lineage>
</organism>
<dbReference type="Proteomes" id="UP000646827">
    <property type="component" value="Unassembled WGS sequence"/>
</dbReference>
<dbReference type="SMART" id="SM01398">
    <property type="entry name" value="Cornichon"/>
    <property type="match status" value="1"/>
</dbReference>
<dbReference type="InterPro" id="IPR033466">
    <property type="entry name" value="Cornichon_conserved"/>
</dbReference>
<dbReference type="GO" id="GO:0005829">
    <property type="term" value="C:cytosol"/>
    <property type="evidence" value="ECO:0007669"/>
    <property type="project" value="TreeGrafter"/>
</dbReference>
<dbReference type="EMBL" id="JAEPRB010000314">
    <property type="protein sequence ID" value="KAG2217247.1"/>
    <property type="molecule type" value="Genomic_DNA"/>
</dbReference>
<keyword evidence="6" id="KW-1185">Reference proteome</keyword>
<evidence type="ECO:0000313" key="6">
    <source>
        <dbReference type="Proteomes" id="UP000646827"/>
    </source>
</evidence>
<feature type="domain" description="PCI" evidence="4">
    <location>
        <begin position="76"/>
        <end position="251"/>
    </location>
</feature>
<keyword evidence="3" id="KW-0812">Transmembrane</keyword>
<dbReference type="PANTHER" id="PTHR12387">
    <property type="entry name" value="26S PROTEASOME NON-ATPASE REGULATORY SUBUNIT 8"/>
    <property type="match status" value="1"/>
</dbReference>
<comment type="similarity">
    <text evidence="1">Belongs to the proteasome subunit S14 family.</text>
</comment>
<dbReference type="PANTHER" id="PTHR12387:SF0">
    <property type="entry name" value="26S PROTEASOME NON-ATPASE REGULATORY SUBUNIT 8"/>
    <property type="match status" value="1"/>
</dbReference>
<feature type="non-terminal residue" evidence="5">
    <location>
        <position position="1"/>
    </location>
</feature>
<keyword evidence="3" id="KW-0472">Membrane</keyword>
<dbReference type="GO" id="GO:0008541">
    <property type="term" value="C:proteasome regulatory particle, lid subcomplex"/>
    <property type="evidence" value="ECO:0007669"/>
    <property type="project" value="TreeGrafter"/>
</dbReference>
<dbReference type="Pfam" id="PF03311">
    <property type="entry name" value="Cornichon"/>
    <property type="match status" value="1"/>
</dbReference>
<dbReference type="InterPro" id="IPR003377">
    <property type="entry name" value="Cornichon"/>
</dbReference>
<dbReference type="FunFam" id="1.25.40.990:FF:000001">
    <property type="entry name" value="26S proteasome non-ATPase regulatory subunit"/>
    <property type="match status" value="1"/>
</dbReference>
<evidence type="ECO:0000313" key="5">
    <source>
        <dbReference type="EMBL" id="KAG2217247.1"/>
    </source>
</evidence>
<dbReference type="OrthoDB" id="8775810at2759"/>
<dbReference type="PROSITE" id="PS50250">
    <property type="entry name" value="PCI"/>
    <property type="match status" value="1"/>
</dbReference>
<protein>
    <recommendedName>
        <fullName evidence="4">PCI domain-containing protein</fullName>
    </recommendedName>
</protein>
<feature type="transmembrane region" description="Helical" evidence="3">
    <location>
        <begin position="298"/>
        <end position="324"/>
    </location>
</feature>
<dbReference type="InterPro" id="IPR033464">
    <property type="entry name" value="CSN8_PSD8_EIF3K"/>
</dbReference>
<evidence type="ECO:0000259" key="4">
    <source>
        <dbReference type="PROSITE" id="PS50250"/>
    </source>
</evidence>
<dbReference type="GO" id="GO:0016192">
    <property type="term" value="P:vesicle-mediated transport"/>
    <property type="evidence" value="ECO:0007669"/>
    <property type="project" value="InterPro"/>
</dbReference>
<evidence type="ECO:0000256" key="1">
    <source>
        <dbReference type="ARBA" id="ARBA00009627"/>
    </source>
</evidence>
<dbReference type="Pfam" id="PF10075">
    <property type="entry name" value="CSN8_PSD8_EIF3K"/>
    <property type="match status" value="1"/>
</dbReference>
<dbReference type="PROSITE" id="PS01340">
    <property type="entry name" value="CORNICHON"/>
    <property type="match status" value="1"/>
</dbReference>
<dbReference type="Gene3D" id="1.25.40.990">
    <property type="match status" value="1"/>
</dbReference>
<dbReference type="InterPro" id="IPR000717">
    <property type="entry name" value="PCI_dom"/>
</dbReference>
<name>A0A8H7RU21_9FUNG</name>
<evidence type="ECO:0000256" key="3">
    <source>
        <dbReference type="SAM" id="Phobius"/>
    </source>
</evidence>
<dbReference type="InterPro" id="IPR006746">
    <property type="entry name" value="26S_Psome_Rpn12"/>
</dbReference>
<accession>A0A8H7RU21</accession>
<proteinExistence type="inferred from homology"/>
<gene>
    <name evidence="5" type="ORF">INT45_012195</name>
</gene>
<reference evidence="5 6" key="1">
    <citation type="submission" date="2020-12" db="EMBL/GenBank/DDBJ databases">
        <title>Metabolic potential, ecology and presence of endohyphal bacteria is reflected in genomic diversity of Mucoromycotina.</title>
        <authorList>
            <person name="Muszewska A."/>
            <person name="Okrasinska A."/>
            <person name="Steczkiewicz K."/>
            <person name="Drgas O."/>
            <person name="Orlowska M."/>
            <person name="Perlinska-Lenart U."/>
            <person name="Aleksandrzak-Piekarczyk T."/>
            <person name="Szatraj K."/>
            <person name="Zielenkiewicz U."/>
            <person name="Pilsyk S."/>
            <person name="Malc E."/>
            <person name="Mieczkowski P."/>
            <person name="Kruszewska J.S."/>
            <person name="Biernat P."/>
            <person name="Pawlowska J."/>
        </authorList>
    </citation>
    <scope>NUCLEOTIDE SEQUENCE [LARGE SCALE GENOMIC DNA]</scope>
    <source>
        <strain evidence="5 6">CBS 142.35</strain>
    </source>
</reference>